<accession>A0A068STF5</accession>
<dbReference type="KEGG" id="ngg:RG540_CH29890"/>
<feature type="chain" id="PRO_5001656326" evidence="1">
    <location>
        <begin position="29"/>
        <end position="235"/>
    </location>
</feature>
<feature type="signal peptide" evidence="1">
    <location>
        <begin position="1"/>
        <end position="28"/>
    </location>
</feature>
<protein>
    <submittedName>
        <fullName evidence="2">Mlr0530 protein</fullName>
    </submittedName>
</protein>
<dbReference type="AlphaFoldDB" id="A0A068STF5"/>
<dbReference type="HOGENOM" id="CLU_1128028_0_0_5"/>
<keyword evidence="1" id="KW-0732">Signal</keyword>
<gene>
    <name evidence="2" type="ORF">RG540_CH29890</name>
</gene>
<dbReference type="eggNOG" id="COG4461">
    <property type="taxonomic scope" value="Bacteria"/>
</dbReference>
<dbReference type="Proteomes" id="UP000028181">
    <property type="component" value="Chromosome I"/>
</dbReference>
<proteinExistence type="predicted"/>
<keyword evidence="3" id="KW-1185">Reference proteome</keyword>
<sequence length="235" mass="25158">MEADFWGMTMWRAVTIALTMLIATSAHAGSFDCKGVPSPDERIVCNDPLLSALDTVLPRVQEKAEKDNKAETRKTLRDFTSDRSACGSDRSCVLSTYIAILGKLGGDNSIPADVTANIIAAGRAKPSPTLPQKIGQCAVTNVTAVHPRVGQDPVKDEDYNSGTGIEYANKGYQVSYAREEALIASKPGDKVTMCLISTPKRCPGGDDRGREYFVTNARTGQSWAMADSQHACGGP</sequence>
<evidence type="ECO:0000313" key="2">
    <source>
        <dbReference type="EMBL" id="CDN49154.1"/>
    </source>
</evidence>
<evidence type="ECO:0000256" key="1">
    <source>
        <dbReference type="SAM" id="SignalP"/>
    </source>
</evidence>
<organism evidence="2 3">
    <name type="scientific">Neorhizobium galegae bv. orientalis str. HAMBI 540</name>
    <dbReference type="NCBI Taxonomy" id="1028800"/>
    <lineage>
        <taxon>Bacteria</taxon>
        <taxon>Pseudomonadati</taxon>
        <taxon>Pseudomonadota</taxon>
        <taxon>Alphaproteobacteria</taxon>
        <taxon>Hyphomicrobiales</taxon>
        <taxon>Rhizobiaceae</taxon>
        <taxon>Rhizobium/Agrobacterium group</taxon>
        <taxon>Neorhizobium</taxon>
    </lineage>
</organism>
<dbReference type="EMBL" id="HG938353">
    <property type="protein sequence ID" value="CDN49154.1"/>
    <property type="molecule type" value="Genomic_DNA"/>
</dbReference>
<evidence type="ECO:0000313" key="3">
    <source>
        <dbReference type="Proteomes" id="UP000028181"/>
    </source>
</evidence>
<reference evidence="3" key="1">
    <citation type="journal article" date="2014" name="BMC Genomics">
        <title>Genome sequencing of two Neorhizobium galegae strains reveals a noeT gene responsible for the unusual acetylation of the nodulation factors.</title>
        <authorList>
            <person name="Osterman J."/>
            <person name="Marsh J."/>
            <person name="Laine P.K."/>
            <person name="Zeng Z."/>
            <person name="Alatalo E."/>
            <person name="Sullivan J.T."/>
            <person name="Young J.P."/>
            <person name="Thomas-Oates J."/>
            <person name="Paulin L."/>
            <person name="Lindstrom K."/>
        </authorList>
    </citation>
    <scope>NUCLEOTIDE SEQUENCE [LARGE SCALE GENOMIC DNA]</scope>
    <source>
        <strain evidence="3">HAMBI 540</strain>
    </source>
</reference>
<name>A0A068STF5_NEOGA</name>
<dbReference type="PATRIC" id="fig|1028800.3.peg.3028"/>